<organism evidence="1">
    <name type="scientific">viral metagenome</name>
    <dbReference type="NCBI Taxonomy" id="1070528"/>
    <lineage>
        <taxon>unclassified sequences</taxon>
        <taxon>metagenomes</taxon>
        <taxon>organismal metagenomes</taxon>
    </lineage>
</organism>
<dbReference type="EMBL" id="MN740007">
    <property type="protein sequence ID" value="QHT83310.1"/>
    <property type="molecule type" value="Genomic_DNA"/>
</dbReference>
<name>A0A6C0HSF0_9ZZZZ</name>
<protein>
    <submittedName>
        <fullName evidence="1">Uncharacterized protein</fullName>
    </submittedName>
</protein>
<evidence type="ECO:0000313" key="1">
    <source>
        <dbReference type="EMBL" id="QHT83310.1"/>
    </source>
</evidence>
<sequence length="133" mass="15702">MDPNQKYHDLYNKFLGSLKERNYFFEVIKCCGYSELVSCTKEDSLKRLYEVIQTIFHTQNIKLYVGYKGVNVWIPKTDDIKIGDYLRQMEQKAEYPIPCNVVYKIFLDDGHCHVDHNMNRPFANVICNIHTAN</sequence>
<dbReference type="AlphaFoldDB" id="A0A6C0HSF0"/>
<proteinExistence type="predicted"/>
<reference evidence="1" key="1">
    <citation type="journal article" date="2020" name="Nature">
        <title>Giant virus diversity and host interactions through global metagenomics.</title>
        <authorList>
            <person name="Schulz F."/>
            <person name="Roux S."/>
            <person name="Paez-Espino D."/>
            <person name="Jungbluth S."/>
            <person name="Walsh D.A."/>
            <person name="Denef V.J."/>
            <person name="McMahon K.D."/>
            <person name="Konstantinidis K.T."/>
            <person name="Eloe-Fadrosh E.A."/>
            <person name="Kyrpides N.C."/>
            <person name="Woyke T."/>
        </authorList>
    </citation>
    <scope>NUCLEOTIDE SEQUENCE</scope>
    <source>
        <strain evidence="1">GVMAG-M-3300023184-167</strain>
    </source>
</reference>
<accession>A0A6C0HSF0</accession>